<dbReference type="GO" id="GO:0051301">
    <property type="term" value="P:cell division"/>
    <property type="evidence" value="ECO:0007669"/>
    <property type="project" value="UniProtKB-KW"/>
</dbReference>
<dbReference type="AlphaFoldDB" id="A0A1E5G6A6"/>
<protein>
    <recommendedName>
        <fullName evidence="6">UDP-N-acetylmuramoyl-tripeptide--D-alanyl-D-alanine ligase</fullName>
        <ecNumber evidence="6">6.3.2.10</ecNumber>
    </recommendedName>
</protein>
<evidence type="ECO:0000313" key="10">
    <source>
        <dbReference type="Proteomes" id="UP000094296"/>
    </source>
</evidence>
<dbReference type="Gene3D" id="3.40.1190.10">
    <property type="entry name" value="Mur-like, catalytic domain"/>
    <property type="match status" value="1"/>
</dbReference>
<dbReference type="InterPro" id="IPR036565">
    <property type="entry name" value="Mur-like_cat_sf"/>
</dbReference>
<evidence type="ECO:0000256" key="1">
    <source>
        <dbReference type="ARBA" id="ARBA00022598"/>
    </source>
</evidence>
<dbReference type="GO" id="GO:0005524">
    <property type="term" value="F:ATP binding"/>
    <property type="evidence" value="ECO:0007669"/>
    <property type="project" value="UniProtKB-KW"/>
</dbReference>
<keyword evidence="3" id="KW-0547">Nucleotide-binding</keyword>
<dbReference type="NCBIfam" id="TIGR01143">
    <property type="entry name" value="murF"/>
    <property type="match status" value="1"/>
</dbReference>
<dbReference type="PANTHER" id="PTHR43024">
    <property type="entry name" value="UDP-N-ACETYLMURAMOYL-TRIPEPTIDE--D-ALANYL-D-ALANINE LIGASE"/>
    <property type="match status" value="1"/>
</dbReference>
<reference evidence="9 10" key="1">
    <citation type="submission" date="2016-09" db="EMBL/GenBank/DDBJ databases">
        <title>Draft genome sequence for the type strain of Desulfuribacillus alkaliarsenatis AHT28, an obligately anaerobic, sulfidogenic bacterium isolated from Russian soda lake sediments.</title>
        <authorList>
            <person name="Abin C.A."/>
            <person name="Hollibaugh J.T."/>
        </authorList>
    </citation>
    <scope>NUCLEOTIDE SEQUENCE [LARGE SCALE GENOMIC DNA]</scope>
    <source>
        <strain evidence="9 10">AHT28</strain>
    </source>
</reference>
<dbReference type="OrthoDB" id="9801978at2"/>
<dbReference type="EC" id="6.3.2.10" evidence="6"/>
<proteinExistence type="predicted"/>
<dbReference type="EMBL" id="MIJE01000001">
    <property type="protein sequence ID" value="OEF98728.1"/>
    <property type="molecule type" value="Genomic_DNA"/>
</dbReference>
<evidence type="ECO:0000313" key="9">
    <source>
        <dbReference type="EMBL" id="OEF98728.1"/>
    </source>
</evidence>
<dbReference type="InterPro" id="IPR013221">
    <property type="entry name" value="Mur_ligase_cen"/>
</dbReference>
<dbReference type="PANTHER" id="PTHR43024:SF1">
    <property type="entry name" value="UDP-N-ACETYLMURAMOYL-TRIPEPTIDE--D-ALANYL-D-ALANINE LIGASE"/>
    <property type="match status" value="1"/>
</dbReference>
<keyword evidence="5 6" id="KW-0131">Cell cycle</keyword>
<keyword evidence="6" id="KW-0133">Cell shape</keyword>
<keyword evidence="4" id="KW-0067">ATP-binding</keyword>
<name>A0A1E5G6A6_9FIRM</name>
<dbReference type="RefSeq" id="WP_069642220.1">
    <property type="nucleotide sequence ID" value="NZ_MIJE01000001.1"/>
</dbReference>
<dbReference type="GO" id="GO:0009252">
    <property type="term" value="P:peptidoglycan biosynthetic process"/>
    <property type="evidence" value="ECO:0007669"/>
    <property type="project" value="UniProtKB-UniPathway"/>
</dbReference>
<evidence type="ECO:0000259" key="8">
    <source>
        <dbReference type="Pfam" id="PF08245"/>
    </source>
</evidence>
<evidence type="ECO:0000256" key="2">
    <source>
        <dbReference type="ARBA" id="ARBA00022618"/>
    </source>
</evidence>
<evidence type="ECO:0000256" key="4">
    <source>
        <dbReference type="ARBA" id="ARBA00022840"/>
    </source>
</evidence>
<dbReference type="GO" id="GO:0008360">
    <property type="term" value="P:regulation of cell shape"/>
    <property type="evidence" value="ECO:0007669"/>
    <property type="project" value="UniProtKB-KW"/>
</dbReference>
<accession>A0A1E5G6A6</accession>
<comment type="subcellular location">
    <subcellularLocation>
        <location evidence="6">Cytoplasm</location>
    </subcellularLocation>
</comment>
<sequence length="458" mass="50625">MNIGEFIQVTKGFTKAPHNRHIQSIVYNDSRFVRPNDFFWVRDQKGFNNRVATAIKKGAIGIIAANNLRGKIKEQKNISYIYVDRSMVFKYAQYNRNLIKVPVVGVTGSAGKTTVKNMITQILRSQGKVMSTYATMNAVYSAPYNTMKLNSSHKYGVFEMGMKGLGQIRIMGSYYQPTIGIITNIGDAHIGKLGNSVNNIIKAKQEIIGTIRKNGYLILNADNQYTSKLNLSGFKGKKILYFGIKNNADIKASKIRYKARSTSFKVTYLGKTYDFTVAAIGEHNVYNALAAIAAAFILNVPYPNIKSKLATFRNAGMRTQILKGINNSTIISDAFNANPTAAIEGIRSLKLISNKNPAFAVIGNMGELGSHTVDGHKKVGRKAADLGVNVIGVGTFGQHVVAGAKQSKNNIIAQHLPDKKSAYNYLKKVLKPNVHAYFKASRTFKMETLIRQLKYKKA</sequence>
<keyword evidence="10" id="KW-1185">Reference proteome</keyword>
<keyword evidence="6" id="KW-0961">Cell wall biogenesis/degradation</keyword>
<evidence type="ECO:0000256" key="3">
    <source>
        <dbReference type="ARBA" id="ARBA00022741"/>
    </source>
</evidence>
<comment type="caution">
    <text evidence="9">The sequence shown here is derived from an EMBL/GenBank/DDBJ whole genome shotgun (WGS) entry which is preliminary data.</text>
</comment>
<feature type="domain" description="Mur ligase central" evidence="8">
    <location>
        <begin position="106"/>
        <end position="295"/>
    </location>
</feature>
<dbReference type="InterPro" id="IPR004101">
    <property type="entry name" value="Mur_ligase_C"/>
</dbReference>
<dbReference type="InterPro" id="IPR036615">
    <property type="entry name" value="Mur_ligase_C_dom_sf"/>
</dbReference>
<dbReference type="GO" id="GO:0071555">
    <property type="term" value="P:cell wall organization"/>
    <property type="evidence" value="ECO:0007669"/>
    <property type="project" value="UniProtKB-KW"/>
</dbReference>
<dbReference type="Pfam" id="PF02875">
    <property type="entry name" value="Mur_ligase_C"/>
    <property type="match status" value="1"/>
</dbReference>
<evidence type="ECO:0000259" key="7">
    <source>
        <dbReference type="Pfam" id="PF02875"/>
    </source>
</evidence>
<gene>
    <name evidence="9" type="ORF">BHF68_03455</name>
</gene>
<comment type="pathway">
    <text evidence="6">Cell wall biogenesis; peptidoglycan biosynthesis.</text>
</comment>
<dbReference type="GO" id="GO:0047480">
    <property type="term" value="F:UDP-N-acetylmuramoyl-tripeptide-D-alanyl-D-alanine ligase activity"/>
    <property type="evidence" value="ECO:0007669"/>
    <property type="project" value="UniProtKB-EC"/>
</dbReference>
<dbReference type="UniPathway" id="UPA00219"/>
<comment type="function">
    <text evidence="6">Involved in cell wall formation. Catalyzes the final step in the synthesis of UDP-N-acetylmuramoyl-pentapeptide, the precursor of murein.</text>
</comment>
<dbReference type="Pfam" id="PF08245">
    <property type="entry name" value="Mur_ligase_M"/>
    <property type="match status" value="1"/>
</dbReference>
<dbReference type="GO" id="GO:0008766">
    <property type="term" value="F:UDP-N-acetylmuramoylalanyl-D-glutamyl-2,6-diaminopimelate-D-alanyl-D-alanine ligase activity"/>
    <property type="evidence" value="ECO:0007669"/>
    <property type="project" value="RHEA"/>
</dbReference>
<organism evidence="9 10">
    <name type="scientific">Desulfuribacillus alkaliarsenatis</name>
    <dbReference type="NCBI Taxonomy" id="766136"/>
    <lineage>
        <taxon>Bacteria</taxon>
        <taxon>Bacillati</taxon>
        <taxon>Bacillota</taxon>
        <taxon>Desulfuribacillia</taxon>
        <taxon>Desulfuribacillales</taxon>
        <taxon>Desulfuribacillaceae</taxon>
        <taxon>Desulfuribacillus</taxon>
    </lineage>
</organism>
<dbReference type="InterPro" id="IPR005863">
    <property type="entry name" value="UDP-N-AcMur_synth"/>
</dbReference>
<dbReference type="Proteomes" id="UP000094296">
    <property type="component" value="Unassembled WGS sequence"/>
</dbReference>
<dbReference type="SUPFAM" id="SSF53244">
    <property type="entry name" value="MurD-like peptide ligases, peptide-binding domain"/>
    <property type="match status" value="1"/>
</dbReference>
<dbReference type="Gene3D" id="3.90.190.20">
    <property type="entry name" value="Mur ligase, C-terminal domain"/>
    <property type="match status" value="1"/>
</dbReference>
<keyword evidence="1" id="KW-0436">Ligase</keyword>
<keyword evidence="2 6" id="KW-0132">Cell division</keyword>
<comment type="catalytic activity">
    <reaction evidence="6">
        <text>D-alanyl-D-alanine + UDP-N-acetyl-alpha-D-muramoyl-L-alanyl-gamma-D-glutamyl-meso-2,6-diaminopimelate + ATP = UDP-N-acetyl-alpha-D-muramoyl-L-alanyl-gamma-D-glutamyl-meso-2,6-diaminopimeloyl-D-alanyl-D-alanine + ADP + phosphate + H(+)</text>
        <dbReference type="Rhea" id="RHEA:28374"/>
        <dbReference type="ChEBI" id="CHEBI:15378"/>
        <dbReference type="ChEBI" id="CHEBI:30616"/>
        <dbReference type="ChEBI" id="CHEBI:43474"/>
        <dbReference type="ChEBI" id="CHEBI:57822"/>
        <dbReference type="ChEBI" id="CHEBI:61386"/>
        <dbReference type="ChEBI" id="CHEBI:83905"/>
        <dbReference type="ChEBI" id="CHEBI:456216"/>
        <dbReference type="EC" id="6.3.2.10"/>
    </reaction>
</comment>
<evidence type="ECO:0000256" key="6">
    <source>
        <dbReference type="RuleBase" id="RU004136"/>
    </source>
</evidence>
<keyword evidence="6" id="KW-0573">Peptidoglycan synthesis</keyword>
<dbReference type="InterPro" id="IPR051046">
    <property type="entry name" value="MurCDEF_CellWall_CoF430Synth"/>
</dbReference>
<dbReference type="GO" id="GO:0005737">
    <property type="term" value="C:cytoplasm"/>
    <property type="evidence" value="ECO:0007669"/>
    <property type="project" value="UniProtKB-SubCell"/>
</dbReference>
<evidence type="ECO:0000256" key="5">
    <source>
        <dbReference type="ARBA" id="ARBA00023306"/>
    </source>
</evidence>
<dbReference type="SUPFAM" id="SSF53623">
    <property type="entry name" value="MurD-like peptide ligases, catalytic domain"/>
    <property type="match status" value="1"/>
</dbReference>
<feature type="domain" description="Mur ligase C-terminal" evidence="7">
    <location>
        <begin position="317"/>
        <end position="434"/>
    </location>
</feature>
<dbReference type="STRING" id="766136.BHF68_03455"/>